<dbReference type="PANTHER" id="PTHR37017:SF11">
    <property type="entry name" value="ESTERASE_LIPASE_THIOESTERASE DOMAIN-CONTAINING PROTEIN"/>
    <property type="match status" value="1"/>
</dbReference>
<dbReference type="SUPFAM" id="SSF53474">
    <property type="entry name" value="alpha/beta-Hydrolases"/>
    <property type="match status" value="1"/>
</dbReference>
<dbReference type="AlphaFoldDB" id="A0A6L7G0Q4"/>
<dbReference type="Proteomes" id="UP000477911">
    <property type="component" value="Unassembled WGS sequence"/>
</dbReference>
<organism evidence="2 3">
    <name type="scientific">Pseudooceanicola albus</name>
    <dbReference type="NCBI Taxonomy" id="2692189"/>
    <lineage>
        <taxon>Bacteria</taxon>
        <taxon>Pseudomonadati</taxon>
        <taxon>Pseudomonadota</taxon>
        <taxon>Alphaproteobacteria</taxon>
        <taxon>Rhodobacterales</taxon>
        <taxon>Paracoccaceae</taxon>
        <taxon>Pseudooceanicola</taxon>
    </lineage>
</organism>
<name>A0A6L7G0Q4_9RHOB</name>
<dbReference type="Gene3D" id="3.40.50.1820">
    <property type="entry name" value="alpha/beta hydrolase"/>
    <property type="match status" value="1"/>
</dbReference>
<feature type="domain" description="AB hydrolase-1" evidence="1">
    <location>
        <begin position="6"/>
        <end position="241"/>
    </location>
</feature>
<evidence type="ECO:0000313" key="2">
    <source>
        <dbReference type="EMBL" id="MXN17519.1"/>
    </source>
</evidence>
<dbReference type="EMBL" id="WUMU01000004">
    <property type="protein sequence ID" value="MXN17519.1"/>
    <property type="molecule type" value="Genomic_DNA"/>
</dbReference>
<reference evidence="2 3" key="1">
    <citation type="submission" date="2019-12" db="EMBL/GenBank/DDBJ databases">
        <authorList>
            <person name="Li M."/>
        </authorList>
    </citation>
    <scope>NUCLEOTIDE SEQUENCE [LARGE SCALE GENOMIC DNA]</scope>
    <source>
        <strain evidence="2 3">GBMRC 2024</strain>
    </source>
</reference>
<keyword evidence="2" id="KW-0378">Hydrolase</keyword>
<sequence length="248" mass="26668">MRPERLILLHGAWAGGWVWDGLVPALAARGRKAVAAELPGNGHHPIPPEAVQPEDYLETLKALIGEAPGPVAILGHSGGGMLVSAALAAFPKRISQAIWLAGMLLPEGRSFDDLQEEILGPGKRFGITPHVVHEAGGRLSRVPPDQAVRHFFQDAPPEVATRAAARLSAQPAAGHRLSLPRGPGFQAAFDAVPKLYILAQRDRSVLPEAQRRMSTGHANLTRIEIDSDHVPQLSRPEALADLLDRWLP</sequence>
<gene>
    <name evidence="2" type="ORF">GR170_06720</name>
</gene>
<dbReference type="InterPro" id="IPR000073">
    <property type="entry name" value="AB_hydrolase_1"/>
</dbReference>
<dbReference type="RefSeq" id="WP_160892906.1">
    <property type="nucleotide sequence ID" value="NZ_WUMU01000004.1"/>
</dbReference>
<proteinExistence type="predicted"/>
<comment type="caution">
    <text evidence="2">The sequence shown here is derived from an EMBL/GenBank/DDBJ whole genome shotgun (WGS) entry which is preliminary data.</text>
</comment>
<protein>
    <submittedName>
        <fullName evidence="2">Alpha/beta fold hydrolase</fullName>
    </submittedName>
</protein>
<dbReference type="InterPro" id="IPR052897">
    <property type="entry name" value="Sec-Metab_Biosynth_Hydrolase"/>
</dbReference>
<accession>A0A6L7G0Q4</accession>
<dbReference type="InterPro" id="IPR029058">
    <property type="entry name" value="AB_hydrolase_fold"/>
</dbReference>
<dbReference type="GO" id="GO:0016787">
    <property type="term" value="F:hydrolase activity"/>
    <property type="evidence" value="ECO:0007669"/>
    <property type="project" value="UniProtKB-KW"/>
</dbReference>
<dbReference type="Pfam" id="PF12697">
    <property type="entry name" value="Abhydrolase_6"/>
    <property type="match status" value="1"/>
</dbReference>
<evidence type="ECO:0000259" key="1">
    <source>
        <dbReference type="Pfam" id="PF12697"/>
    </source>
</evidence>
<dbReference type="PANTHER" id="PTHR37017">
    <property type="entry name" value="AB HYDROLASE-1 DOMAIN-CONTAINING PROTEIN-RELATED"/>
    <property type="match status" value="1"/>
</dbReference>
<keyword evidence="3" id="KW-1185">Reference proteome</keyword>
<evidence type="ECO:0000313" key="3">
    <source>
        <dbReference type="Proteomes" id="UP000477911"/>
    </source>
</evidence>